<keyword evidence="3" id="KW-1185">Reference proteome</keyword>
<protein>
    <submittedName>
        <fullName evidence="2">Putative beta-lysine N-acetyltransferase</fullName>
    </submittedName>
</protein>
<dbReference type="Gene3D" id="3.40.630.30">
    <property type="match status" value="1"/>
</dbReference>
<accession>A0A7X2IZX0</accession>
<dbReference type="InterPro" id="IPR016181">
    <property type="entry name" value="Acyl_CoA_acyltransferase"/>
</dbReference>
<dbReference type="NCBIfam" id="TIGR03827">
    <property type="entry name" value="GNAT_ablB"/>
    <property type="match status" value="1"/>
</dbReference>
<dbReference type="PROSITE" id="PS51186">
    <property type="entry name" value="GNAT"/>
    <property type="match status" value="1"/>
</dbReference>
<evidence type="ECO:0000313" key="3">
    <source>
        <dbReference type="Proteomes" id="UP000448867"/>
    </source>
</evidence>
<dbReference type="InterPro" id="IPR000182">
    <property type="entry name" value="GNAT_dom"/>
</dbReference>
<evidence type="ECO:0000259" key="1">
    <source>
        <dbReference type="PROSITE" id="PS51186"/>
    </source>
</evidence>
<dbReference type="OrthoDB" id="9790652at2"/>
<dbReference type="InterPro" id="IPR022525">
    <property type="entry name" value="GNAT_AblB"/>
</dbReference>
<dbReference type="Proteomes" id="UP000448867">
    <property type="component" value="Unassembled WGS sequence"/>
</dbReference>
<reference evidence="2 3" key="1">
    <citation type="submission" date="2019-11" db="EMBL/GenBank/DDBJ databases">
        <title>Bacillus lacus genome.</title>
        <authorList>
            <person name="Allen C.J."/>
            <person name="Newman J.D."/>
        </authorList>
    </citation>
    <scope>NUCLEOTIDE SEQUENCE [LARGE SCALE GENOMIC DNA]</scope>
    <source>
        <strain evidence="2 3">KCTC 33946</strain>
    </source>
</reference>
<dbReference type="RefSeq" id="WP_154308044.1">
    <property type="nucleotide sequence ID" value="NZ_WKKI01000023.1"/>
</dbReference>
<comment type="caution">
    <text evidence="2">The sequence shown here is derived from an EMBL/GenBank/DDBJ whole genome shotgun (WGS) entry which is preliminary data.</text>
</comment>
<dbReference type="AlphaFoldDB" id="A0A7X2IZX0"/>
<keyword evidence="2" id="KW-0808">Transferase</keyword>
<dbReference type="SUPFAM" id="SSF55729">
    <property type="entry name" value="Acyl-CoA N-acyltransferases (Nat)"/>
    <property type="match status" value="1"/>
</dbReference>
<dbReference type="CDD" id="cd04301">
    <property type="entry name" value="NAT_SF"/>
    <property type="match status" value="1"/>
</dbReference>
<name>A0A7X2IZX0_9BACI</name>
<feature type="domain" description="N-acetyltransferase" evidence="1">
    <location>
        <begin position="125"/>
        <end position="265"/>
    </location>
</feature>
<gene>
    <name evidence="2" type="primary">ablB</name>
    <name evidence="2" type="ORF">GJU40_12115</name>
</gene>
<dbReference type="Pfam" id="PF00583">
    <property type="entry name" value="Acetyltransf_1"/>
    <property type="match status" value="1"/>
</dbReference>
<dbReference type="GO" id="GO:0008080">
    <property type="term" value="F:N-acetyltransferase activity"/>
    <property type="evidence" value="ECO:0007669"/>
    <property type="project" value="InterPro"/>
</dbReference>
<evidence type="ECO:0000313" key="2">
    <source>
        <dbReference type="EMBL" id="MRX72885.1"/>
    </source>
</evidence>
<organism evidence="2 3">
    <name type="scientific">Metabacillus lacus</name>
    <dbReference type="NCBI Taxonomy" id="1983721"/>
    <lineage>
        <taxon>Bacteria</taxon>
        <taxon>Bacillati</taxon>
        <taxon>Bacillota</taxon>
        <taxon>Bacilli</taxon>
        <taxon>Bacillales</taxon>
        <taxon>Bacillaceae</taxon>
        <taxon>Metabacillus</taxon>
    </lineage>
</organism>
<proteinExistence type="predicted"/>
<sequence length="275" mass="31776">MEQIYECGSNTMRYEVDIYNKRAKLESYGGSLLAALNKIMELSNEKKLEKVIVKGQKEDQITLISQGFTTEAVILHYFGRNEHAFLAAKYLSENRRSTNSWIEEDNLLEKVFQKSSTSINRESGFSIRRANVHDAIKMSEFYCKVFDVYPTPIFQPQYIQKTMTHTVYYLAEHSGKIISAASADINGARDSAELTDCATLPEYRGYQLMQQLLLRLEQELVKKKIYCAYSIARAQSFGMNSVLHQLQYQYTGRLTNNCYIHKDLENMNVWCKLLS</sequence>
<dbReference type="EMBL" id="WKKI01000023">
    <property type="protein sequence ID" value="MRX72885.1"/>
    <property type="molecule type" value="Genomic_DNA"/>
</dbReference>